<evidence type="ECO:0000256" key="4">
    <source>
        <dbReference type="PIRSR" id="PIRSR638970-1"/>
    </source>
</evidence>
<feature type="chain" id="PRO_5043932240" evidence="6">
    <location>
        <begin position="31"/>
        <end position="1081"/>
    </location>
</feature>
<evidence type="ECO:0000259" key="11">
    <source>
        <dbReference type="Pfam" id="PF22637"/>
    </source>
</evidence>
<dbReference type="EMBL" id="ANDB01000020">
    <property type="protein sequence ID" value="EPW15641.1"/>
    <property type="molecule type" value="Genomic_DNA"/>
</dbReference>
<dbReference type="CDD" id="cd01083">
    <property type="entry name" value="GAG_Lyase"/>
    <property type="match status" value="1"/>
</dbReference>
<evidence type="ECO:0000256" key="6">
    <source>
        <dbReference type="SAM" id="SignalP"/>
    </source>
</evidence>
<dbReference type="InterPro" id="IPR004103">
    <property type="entry name" value="Lyase_8_C"/>
</dbReference>
<dbReference type="InterPro" id="IPR003159">
    <property type="entry name" value="Lyase_8_central_dom"/>
</dbReference>
<keyword evidence="2 6" id="KW-0732">Signal</keyword>
<organism evidence="12 13">
    <name type="scientific">Streptococcus agalactiae CCUG 29376</name>
    <dbReference type="NCBI Taxonomy" id="1105255"/>
    <lineage>
        <taxon>Bacteria</taxon>
        <taxon>Bacillati</taxon>
        <taxon>Bacillota</taxon>
        <taxon>Bacilli</taxon>
        <taxon>Lactobacillales</taxon>
        <taxon>Streptococcaceae</taxon>
        <taxon>Streptococcus</taxon>
    </lineage>
</organism>
<feature type="region of interest" description="Disordered" evidence="5">
    <location>
        <begin position="35"/>
        <end position="83"/>
    </location>
</feature>
<dbReference type="InterPro" id="IPR011013">
    <property type="entry name" value="Gal_mutarotase_sf_dom"/>
</dbReference>
<feature type="active site" evidence="4">
    <location>
        <position position="582"/>
    </location>
</feature>
<dbReference type="SUPFAM" id="SSF49863">
    <property type="entry name" value="Hyaluronate lyase-like, C-terminal domain"/>
    <property type="match status" value="1"/>
</dbReference>
<dbReference type="InterPro" id="IPR008929">
    <property type="entry name" value="Chondroitin_lyas"/>
</dbReference>
<dbReference type="SUPFAM" id="SSF74650">
    <property type="entry name" value="Galactose mutarotase-like"/>
    <property type="match status" value="1"/>
</dbReference>
<dbReference type="InterPro" id="IPR008979">
    <property type="entry name" value="Galactose-bd-like_sf"/>
</dbReference>
<dbReference type="GO" id="GO:0016837">
    <property type="term" value="F:carbon-oxygen lyase activity, acting on polysaccharides"/>
    <property type="evidence" value="ECO:0007669"/>
    <property type="project" value="UniProtKB-ARBA"/>
</dbReference>
<keyword evidence="3 12" id="KW-0456">Lyase</keyword>
<feature type="signal peptide" evidence="6">
    <location>
        <begin position="1"/>
        <end position="30"/>
    </location>
</feature>
<comment type="caution">
    <text evidence="12">The sequence shown here is derived from an EMBL/GenBank/DDBJ whole genome shotgun (WGS) entry which is preliminary data.</text>
</comment>
<dbReference type="PANTHER" id="PTHR38481">
    <property type="entry name" value="HYALURONATE LYASE"/>
    <property type="match status" value="1"/>
</dbReference>
<proteinExistence type="inferred from homology"/>
<comment type="similarity">
    <text evidence="1">Belongs to the polysaccharide lyase 8 family.</text>
</comment>
<evidence type="ECO:0000259" key="8">
    <source>
        <dbReference type="Pfam" id="PF02884"/>
    </source>
</evidence>
<dbReference type="InterPro" id="IPR014756">
    <property type="entry name" value="Ig_E-set"/>
</dbReference>
<dbReference type="Pfam" id="PF08124">
    <property type="entry name" value="Lyase_8_N"/>
    <property type="match status" value="1"/>
</dbReference>
<dbReference type="Proteomes" id="UP000015267">
    <property type="component" value="Unassembled WGS sequence"/>
</dbReference>
<dbReference type="AlphaFoldDB" id="A0AAV3JHT9"/>
<feature type="active site" evidence="4">
    <location>
        <position position="573"/>
    </location>
</feature>
<feature type="domain" description="Polysaccharide lyase 8 N-terminal alpha-helical" evidence="9">
    <location>
        <begin position="353"/>
        <end position="677"/>
    </location>
</feature>
<dbReference type="Gene3D" id="2.70.98.10">
    <property type="match status" value="1"/>
</dbReference>
<feature type="compositionally biased region" description="Polar residues" evidence="5">
    <location>
        <begin position="35"/>
        <end position="52"/>
    </location>
</feature>
<accession>A0AAV3JHT9</accession>
<dbReference type="Pfam" id="PF22637">
    <property type="entry name" value="CBM_4_9_1"/>
    <property type="match status" value="1"/>
</dbReference>
<dbReference type="SUPFAM" id="SSF48230">
    <property type="entry name" value="Chondroitin AC/alginate lyase"/>
    <property type="match status" value="1"/>
</dbReference>
<dbReference type="GO" id="GO:0030246">
    <property type="term" value="F:carbohydrate binding"/>
    <property type="evidence" value="ECO:0007669"/>
    <property type="project" value="InterPro"/>
</dbReference>
<dbReference type="Gene3D" id="2.60.220.10">
    <property type="entry name" value="Polysaccharide lyase family 8-like, C-terminal"/>
    <property type="match status" value="1"/>
</dbReference>
<evidence type="ECO:0000259" key="7">
    <source>
        <dbReference type="Pfam" id="PF02278"/>
    </source>
</evidence>
<dbReference type="Gene3D" id="1.50.10.100">
    <property type="entry name" value="Chondroitin AC/alginate lyase"/>
    <property type="match status" value="1"/>
</dbReference>
<evidence type="ECO:0000256" key="3">
    <source>
        <dbReference type="ARBA" id="ARBA00023239"/>
    </source>
</evidence>
<name>A0AAV3JHT9_STRAG</name>
<dbReference type="InterPro" id="IPR038970">
    <property type="entry name" value="Lyase_8"/>
</dbReference>
<evidence type="ECO:0000256" key="2">
    <source>
        <dbReference type="ARBA" id="ARBA00022729"/>
    </source>
</evidence>
<dbReference type="Pfam" id="PF02884">
    <property type="entry name" value="Lyase_8_C"/>
    <property type="match status" value="1"/>
</dbReference>
<feature type="domain" description="Hyaluronate lyase-like N-terminal" evidence="11">
    <location>
        <begin position="103"/>
        <end position="257"/>
    </location>
</feature>
<evidence type="ECO:0000313" key="12">
    <source>
        <dbReference type="EMBL" id="EPW15641.1"/>
    </source>
</evidence>
<dbReference type="GO" id="GO:0005975">
    <property type="term" value="P:carbohydrate metabolic process"/>
    <property type="evidence" value="ECO:0007669"/>
    <property type="project" value="InterPro"/>
</dbReference>
<dbReference type="InterPro" id="IPR012970">
    <property type="entry name" value="Lyase_8_alpha_N"/>
</dbReference>
<evidence type="ECO:0000256" key="5">
    <source>
        <dbReference type="SAM" id="MobiDB-lite"/>
    </source>
</evidence>
<dbReference type="InterPro" id="IPR014718">
    <property type="entry name" value="GH-type_carb-bd"/>
</dbReference>
<evidence type="ECO:0000313" key="13">
    <source>
        <dbReference type="Proteomes" id="UP000015267"/>
    </source>
</evidence>
<evidence type="ECO:0000259" key="10">
    <source>
        <dbReference type="Pfam" id="PF21461"/>
    </source>
</evidence>
<feature type="active site" evidence="4">
    <location>
        <position position="636"/>
    </location>
</feature>
<dbReference type="RefSeq" id="WP_000403395.1">
    <property type="nucleotide sequence ID" value="NZ_ANDB01000020.1"/>
</dbReference>
<feature type="domain" description="Polysaccharide lyase family 8 central" evidence="7">
    <location>
        <begin position="720"/>
        <end position="997"/>
    </location>
</feature>
<protein>
    <submittedName>
        <fullName evidence="12">Hyaluronate lyase</fullName>
    </submittedName>
</protein>
<evidence type="ECO:0000259" key="9">
    <source>
        <dbReference type="Pfam" id="PF08124"/>
    </source>
</evidence>
<dbReference type="GO" id="GO:0005576">
    <property type="term" value="C:extracellular region"/>
    <property type="evidence" value="ECO:0007669"/>
    <property type="project" value="InterPro"/>
</dbReference>
<dbReference type="InterPro" id="IPR011071">
    <property type="entry name" value="Lyase_8-like_C"/>
</dbReference>
<dbReference type="InterPro" id="IPR054563">
    <property type="entry name" value="HylB-like_N"/>
</dbReference>
<feature type="compositionally biased region" description="Low complexity" evidence="5">
    <location>
        <begin position="54"/>
        <end position="83"/>
    </location>
</feature>
<dbReference type="SUPFAM" id="SSF81296">
    <property type="entry name" value="E set domains"/>
    <property type="match status" value="1"/>
</dbReference>
<feature type="domain" description="Hyaluronate lyase N-terminal beta-sheet" evidence="10">
    <location>
        <begin position="282"/>
        <end position="338"/>
    </location>
</feature>
<dbReference type="SUPFAM" id="SSF49785">
    <property type="entry name" value="Galactose-binding domain-like"/>
    <property type="match status" value="1"/>
</dbReference>
<gene>
    <name evidence="12" type="ORF">SAG0055_03600</name>
</gene>
<dbReference type="PANTHER" id="PTHR38481:SF1">
    <property type="entry name" value="HYALURONATE LYASE"/>
    <property type="match status" value="1"/>
</dbReference>
<dbReference type="InterPro" id="IPR048734">
    <property type="entry name" value="HL_N-beta"/>
</dbReference>
<dbReference type="Gene3D" id="2.60.40.1380">
    <property type="entry name" value="E set domains, domain 4"/>
    <property type="match status" value="1"/>
</dbReference>
<feature type="domain" description="Polysaccharide lyase family 8 C-terminal" evidence="8">
    <location>
        <begin position="1012"/>
        <end position="1077"/>
    </location>
</feature>
<evidence type="ECO:0000256" key="1">
    <source>
        <dbReference type="ARBA" id="ARBA00006699"/>
    </source>
</evidence>
<reference evidence="12 13" key="1">
    <citation type="submission" date="2012-10" db="EMBL/GenBank/DDBJ databases">
        <authorList>
            <person name="Zadoks R.N."/>
            <person name="Moroni P."/>
            <person name="Richards V.P."/>
            <person name="Durkin S.A.S."/>
            <person name="Kim M."/>
            <person name="Pavinski Bitar P.D."/>
            <person name="Stanhope M.J."/>
            <person name="Town C.D."/>
            <person name="Venter J.C."/>
        </authorList>
    </citation>
    <scope>NUCLEOTIDE SEQUENCE [LARGE SCALE GENOMIC DNA]</scope>
    <source>
        <strain evidence="12 13">CCUG 29376</strain>
    </source>
</reference>
<dbReference type="InterPro" id="IPR023295">
    <property type="entry name" value="Hyaluronate_lyase_beta_dom_sf"/>
</dbReference>
<sequence>MEIKKKHRIMLYSALILGTILVNNSYQAKAEEFTKTTSTSQIRDTQTNNVEVPQTESTTVKGTSTTTTQQDLSNSTASTATATATHSTMKQVVDNQTQNKELVKNGDFKEKIIDKKIDKKSQWTNLYGAKDWNTYIDQTKSVNKSPIIQRTEQGQVSLSSDKGFRGAVTQKVNIDPTKKYEVKFDIETSNKVGQAFLRIMEKKDKNTRLWLSEMTSGTTNKHTLTKIYNPKLNVSEVTLELYYEKGTGSVTFDNISMKAKGPKDSEHPQPVTTQIEESVNTALNKNYVFNKADYQYTLTNPSLGKIVGGILYPSATGSTTVKISDKSGKIIKEVPLSVTASTEDNFTKLLDKWNDVTIGNHVYDTNDSNMQKLNQKLDETNAKNIKDIKLDSNRTFLWEDLKGLNNSAQLTATYRRLEDLAKQITNPHSTIYKNEKAIRTVKESLAWLHQNFYNVNKDIEGSANWWDFEIGVPRSITATLALMNNYFTDAEIKTYTDPIEHFVPDAGYFRKTLVNPFKALGGNLVDMGRVKIIEGLLRKDNTIIKKTSHSLKNLFTTATKAEGFYADGSYIDHTNVAYTGAYGNVLIDGLTQLLPIIQETDYKISNQELDMVYKWINQSFLPLIVKGELMDMSRGRSISREAASSHAAAVEVLRGFLRLANMSNEERNLDLKSTIKTIITSNKFYNVFNNLKSYSDIANMNKLLNDSTVATKPLKSNLSTFNSMDRLAYYNAEKDFGFALSLHSKRTLNYEGMNDENTRGWYTGDGMFYLYNSDQSHYSNHFWPTVNPYKMAGTTEKDTGREDTIKKLMNRYDKTNKNSKVMTGQVTGTSDFVGSVKLNDHFALAAMDFTNWDRTLTAQKGWVILNDKIVFLGSNIKNTNGVGNVSTTIDQRKDDSKTPYTTYVNGKTVDLKQASSQQFTDTKSVFLESKEPGRNIGYIFFKNSTIDIERKEQTGTWNSINRTSKNTSIVSNPFITISQKHDNKGDSYGYMMVPNIDRTSFDKLANSKEVELLENSSKQQVIYDKNSQTWAVIKHDNQESLINNQFKMNKAGLYLVQKVGNDYQNVYYQPQTMTKTDQLAI</sequence>
<dbReference type="Pfam" id="PF02278">
    <property type="entry name" value="Lyase_8"/>
    <property type="match status" value="1"/>
</dbReference>
<dbReference type="Pfam" id="PF21461">
    <property type="entry name" value="HL_N-beta"/>
    <property type="match status" value="1"/>
</dbReference>
<dbReference type="Gene3D" id="2.60.120.260">
    <property type="entry name" value="Galactose-binding domain-like"/>
    <property type="match status" value="1"/>
</dbReference>